<accession>A0A7D9E6S7</accession>
<dbReference type="PANTHER" id="PTHR38640:SF1">
    <property type="entry name" value="GEO09659P1"/>
    <property type="match status" value="1"/>
</dbReference>
<evidence type="ECO:0000313" key="1">
    <source>
        <dbReference type="EMBL" id="CAB4003005.1"/>
    </source>
</evidence>
<dbReference type="EMBL" id="CACRXK020004510">
    <property type="protein sequence ID" value="CAB4003005.1"/>
    <property type="molecule type" value="Genomic_DNA"/>
</dbReference>
<dbReference type="Proteomes" id="UP001152795">
    <property type="component" value="Unassembled WGS sequence"/>
</dbReference>
<organism evidence="1 2">
    <name type="scientific">Paramuricea clavata</name>
    <name type="common">Red gorgonian</name>
    <name type="synonym">Violescent sea-whip</name>
    <dbReference type="NCBI Taxonomy" id="317549"/>
    <lineage>
        <taxon>Eukaryota</taxon>
        <taxon>Metazoa</taxon>
        <taxon>Cnidaria</taxon>
        <taxon>Anthozoa</taxon>
        <taxon>Octocorallia</taxon>
        <taxon>Malacalcyonacea</taxon>
        <taxon>Plexauridae</taxon>
        <taxon>Paramuricea</taxon>
    </lineage>
</organism>
<dbReference type="PANTHER" id="PTHR38640">
    <property type="entry name" value="GEO09659P1"/>
    <property type="match status" value="1"/>
</dbReference>
<keyword evidence="2" id="KW-1185">Reference proteome</keyword>
<protein>
    <submittedName>
        <fullName evidence="1">Uncharacterized protein</fullName>
    </submittedName>
</protein>
<gene>
    <name evidence="1" type="ORF">PACLA_8A039113</name>
</gene>
<dbReference type="OrthoDB" id="5915502at2759"/>
<evidence type="ECO:0000313" key="2">
    <source>
        <dbReference type="Proteomes" id="UP001152795"/>
    </source>
</evidence>
<comment type="caution">
    <text evidence="1">The sequence shown here is derived from an EMBL/GenBank/DDBJ whole genome shotgun (WGS) entry which is preliminary data.</text>
</comment>
<name>A0A7D9E6S7_PARCT</name>
<dbReference type="AlphaFoldDB" id="A0A7D9E6S7"/>
<sequence>MADEKPNSNINNEKFNAILNQFNQIWPKYLPYGGVFGYLTLSTNALHLPVVQQLLTTDASRVFTNSCFALSHVGAAVYIYHRPSFSLYPTKERLLYSLFGSTVFNLSSILSWSVLHVGLPKDELGKSLVGFACSLTYLYIGYRYLRSVDSRVVRAFKAGQQKLAEEESLEVKERLERSHHDYEDQEIELDLDDEVWSRQGSLAEERLTVNVDDKDN</sequence>
<proteinExistence type="predicted"/>
<reference evidence="1" key="1">
    <citation type="submission" date="2020-04" db="EMBL/GenBank/DDBJ databases">
        <authorList>
            <person name="Alioto T."/>
            <person name="Alioto T."/>
            <person name="Gomez Garrido J."/>
        </authorList>
    </citation>
    <scope>NUCLEOTIDE SEQUENCE</scope>
    <source>
        <strain evidence="1">A484AB</strain>
    </source>
</reference>